<protein>
    <submittedName>
        <fullName evidence="2">Uncharacterized protein</fullName>
    </submittedName>
</protein>
<dbReference type="EMBL" id="CAKLBY020000016">
    <property type="protein sequence ID" value="CAK7899750.1"/>
    <property type="molecule type" value="Genomic_DNA"/>
</dbReference>
<accession>A0AAV1T388</accession>
<reference evidence="2" key="1">
    <citation type="submission" date="2024-01" db="EMBL/GenBank/DDBJ databases">
        <authorList>
            <person name="Webb A."/>
        </authorList>
    </citation>
    <scope>NUCLEOTIDE SEQUENCE</scope>
    <source>
        <strain evidence="2">Pm1</strain>
    </source>
</reference>
<feature type="region of interest" description="Disordered" evidence="1">
    <location>
        <begin position="435"/>
        <end position="529"/>
    </location>
</feature>
<proteinExistence type="predicted"/>
<feature type="compositionally biased region" description="Basic residues" evidence="1">
    <location>
        <begin position="315"/>
        <end position="324"/>
    </location>
</feature>
<gene>
    <name evidence="2" type="ORF">PM001_LOCUS1936</name>
</gene>
<feature type="region of interest" description="Disordered" evidence="1">
    <location>
        <begin position="112"/>
        <end position="147"/>
    </location>
</feature>
<feature type="region of interest" description="Disordered" evidence="1">
    <location>
        <begin position="73"/>
        <end position="100"/>
    </location>
</feature>
<evidence type="ECO:0000313" key="2">
    <source>
        <dbReference type="EMBL" id="CAK7899750.1"/>
    </source>
</evidence>
<feature type="compositionally biased region" description="Polar residues" evidence="1">
    <location>
        <begin position="347"/>
        <end position="368"/>
    </location>
</feature>
<feature type="region of interest" description="Disordered" evidence="1">
    <location>
        <begin position="641"/>
        <end position="662"/>
    </location>
</feature>
<name>A0AAV1T388_9STRA</name>
<feature type="compositionally biased region" description="Acidic residues" evidence="1">
    <location>
        <begin position="287"/>
        <end position="306"/>
    </location>
</feature>
<organism evidence="2 3">
    <name type="scientific">Peronospora matthiolae</name>
    <dbReference type="NCBI Taxonomy" id="2874970"/>
    <lineage>
        <taxon>Eukaryota</taxon>
        <taxon>Sar</taxon>
        <taxon>Stramenopiles</taxon>
        <taxon>Oomycota</taxon>
        <taxon>Peronosporomycetes</taxon>
        <taxon>Peronosporales</taxon>
        <taxon>Peronosporaceae</taxon>
        <taxon>Peronospora</taxon>
    </lineage>
</organism>
<sequence length="662" mass="73206">MKSVESSMTDDVSGQVYPEELLLEAFDLQWEVIELRRQQLEKTWQHFLLTEEMEQEELEYDRDLRRLDFLTKEKEKKRQEEQKKGEKEAREQAEREHEEVLRRKWEMERVQVEKQKKQVTGRGTQTDESALKSKKKKSEEKTKAKSKVLISGVTQEKQARHKTKVKRIAPICLPVTRPEDEEVVGEKRSMMSTASVCESPPPELPENGLLNLLSMNKGSSDSDADDEPSTMSLILPVAQDSAKPPPAMKEKVPTVQKKVAKKKRDPPLDFNFTNAGAKRQAEVDAAAQDEQDEQDRFDEGEPEGEPMPEPPVVPPKKRLKRRKDVAKDRQAVNGTASGGNSMMAAVTKTTIATKPTKGATNSEINAESNVMRKKTIGNGKVVKDSATSLKSKNAQRSAEVEGSSSGLPQKRKGTDKTEMMSIKDRLANAELLAQMNKRQDINTPKVLGKNTKKTQKQGAAKSLAAKRAEKREALSSGTAGTDIPLSDQIIDEGDLNISLNSSGLMSDNDSPESVRVPTRKRPREVKPGDVTPRQQLQFLEITKRLAKSPMPRLLRTPTPLMSPVGPSVLMKPKAVSPGPRAASARNIPTRNEGTRRMNSAPVRPKRATDANQFGAPNRFTSGASVAAGVGGFSMFDAFVNSGSNGSIPRLKSKFRGDVSPSM</sequence>
<feature type="compositionally biased region" description="Polar residues" evidence="1">
    <location>
        <begin position="385"/>
        <end position="407"/>
    </location>
</feature>
<feature type="compositionally biased region" description="Polar residues" evidence="1">
    <location>
        <begin position="497"/>
        <end position="508"/>
    </location>
</feature>
<evidence type="ECO:0000256" key="1">
    <source>
        <dbReference type="SAM" id="MobiDB-lite"/>
    </source>
</evidence>
<feature type="region of interest" description="Disordered" evidence="1">
    <location>
        <begin position="179"/>
        <end position="419"/>
    </location>
</feature>
<dbReference type="Proteomes" id="UP001162060">
    <property type="component" value="Unassembled WGS sequence"/>
</dbReference>
<feature type="region of interest" description="Disordered" evidence="1">
    <location>
        <begin position="573"/>
        <end position="615"/>
    </location>
</feature>
<dbReference type="AlphaFoldDB" id="A0AAV1T388"/>
<evidence type="ECO:0000313" key="3">
    <source>
        <dbReference type="Proteomes" id="UP001162060"/>
    </source>
</evidence>
<comment type="caution">
    <text evidence="2">The sequence shown here is derived from an EMBL/GenBank/DDBJ whole genome shotgun (WGS) entry which is preliminary data.</text>
</comment>